<protein>
    <recommendedName>
        <fullName evidence="2">DUF5652 domain-containing protein</fullName>
    </recommendedName>
</protein>
<dbReference type="Pfam" id="PF18893">
    <property type="entry name" value="DUF5652"/>
    <property type="match status" value="1"/>
</dbReference>
<dbReference type="InterPro" id="IPR043712">
    <property type="entry name" value="DUF5652"/>
</dbReference>
<evidence type="ECO:0000313" key="3">
    <source>
        <dbReference type="EMBL" id="OGY19024.1"/>
    </source>
</evidence>
<name>A0A1G1VUP7_9BACT</name>
<feature type="domain" description="DUF5652" evidence="2">
    <location>
        <begin position="9"/>
        <end position="63"/>
    </location>
</feature>
<feature type="transmembrane region" description="Helical" evidence="1">
    <location>
        <begin position="37"/>
        <end position="58"/>
    </location>
</feature>
<evidence type="ECO:0000256" key="1">
    <source>
        <dbReference type="SAM" id="Phobius"/>
    </source>
</evidence>
<proteinExistence type="predicted"/>
<keyword evidence="1" id="KW-1133">Transmembrane helix</keyword>
<sequence>MPFGTGAWAWMLAPLMLWSLFWKGLALWRAARGHQRYWFIALLVINTLGLLEIVYLVAFAKDRLILTAKTKKH</sequence>
<keyword evidence="1" id="KW-0472">Membrane</keyword>
<feature type="transmembrane region" description="Helical" evidence="1">
    <location>
        <begin position="6"/>
        <end position="25"/>
    </location>
</feature>
<reference evidence="3 4" key="1">
    <citation type="journal article" date="2016" name="Nat. Commun.">
        <title>Thousands of microbial genomes shed light on interconnected biogeochemical processes in an aquifer system.</title>
        <authorList>
            <person name="Anantharaman K."/>
            <person name="Brown C.T."/>
            <person name="Hug L.A."/>
            <person name="Sharon I."/>
            <person name="Castelle C.J."/>
            <person name="Probst A.J."/>
            <person name="Thomas B.C."/>
            <person name="Singh A."/>
            <person name="Wilkins M.J."/>
            <person name="Karaoz U."/>
            <person name="Brodie E.L."/>
            <person name="Williams K.H."/>
            <person name="Hubbard S.S."/>
            <person name="Banfield J.F."/>
        </authorList>
    </citation>
    <scope>NUCLEOTIDE SEQUENCE [LARGE SCALE GENOMIC DNA]</scope>
</reference>
<dbReference type="EMBL" id="MHCH01000005">
    <property type="protein sequence ID" value="OGY19024.1"/>
    <property type="molecule type" value="Genomic_DNA"/>
</dbReference>
<organism evidence="3 4">
    <name type="scientific">Candidatus Chisholmbacteria bacterium RIFCSPHIGHO2_01_FULL_48_12</name>
    <dbReference type="NCBI Taxonomy" id="1797589"/>
    <lineage>
        <taxon>Bacteria</taxon>
        <taxon>Candidatus Chisholmiibacteriota</taxon>
    </lineage>
</organism>
<evidence type="ECO:0000313" key="4">
    <source>
        <dbReference type="Proteomes" id="UP000177324"/>
    </source>
</evidence>
<comment type="caution">
    <text evidence="3">The sequence shown here is derived from an EMBL/GenBank/DDBJ whole genome shotgun (WGS) entry which is preliminary data.</text>
</comment>
<keyword evidence="1" id="KW-0812">Transmembrane</keyword>
<dbReference type="Proteomes" id="UP000177324">
    <property type="component" value="Unassembled WGS sequence"/>
</dbReference>
<gene>
    <name evidence="3" type="ORF">A2784_00360</name>
</gene>
<evidence type="ECO:0000259" key="2">
    <source>
        <dbReference type="Pfam" id="PF18893"/>
    </source>
</evidence>
<dbReference type="AlphaFoldDB" id="A0A1G1VUP7"/>
<accession>A0A1G1VUP7</accession>